<organism evidence="1 2">
    <name type="scientific">Nesidiocoris tenuis</name>
    <dbReference type="NCBI Taxonomy" id="355587"/>
    <lineage>
        <taxon>Eukaryota</taxon>
        <taxon>Metazoa</taxon>
        <taxon>Ecdysozoa</taxon>
        <taxon>Arthropoda</taxon>
        <taxon>Hexapoda</taxon>
        <taxon>Insecta</taxon>
        <taxon>Pterygota</taxon>
        <taxon>Neoptera</taxon>
        <taxon>Paraneoptera</taxon>
        <taxon>Hemiptera</taxon>
        <taxon>Heteroptera</taxon>
        <taxon>Panheteroptera</taxon>
        <taxon>Cimicomorpha</taxon>
        <taxon>Miridae</taxon>
        <taxon>Dicyphina</taxon>
        <taxon>Nesidiocoris</taxon>
    </lineage>
</organism>
<gene>
    <name evidence="1" type="ORF">NTJ_11046</name>
</gene>
<dbReference type="EMBL" id="AP028917">
    <property type="protein sequence ID" value="BES98231.1"/>
    <property type="molecule type" value="Genomic_DNA"/>
</dbReference>
<evidence type="ECO:0000313" key="2">
    <source>
        <dbReference type="Proteomes" id="UP001307889"/>
    </source>
</evidence>
<reference evidence="1 2" key="1">
    <citation type="submission" date="2023-09" db="EMBL/GenBank/DDBJ databases">
        <title>Nesidiocoris tenuis whole genome shotgun sequence.</title>
        <authorList>
            <person name="Shibata T."/>
            <person name="Shimoda M."/>
            <person name="Kobayashi T."/>
            <person name="Uehara T."/>
        </authorList>
    </citation>
    <scope>NUCLEOTIDE SEQUENCE [LARGE SCALE GENOMIC DNA]</scope>
    <source>
        <strain evidence="1 2">Japan</strain>
    </source>
</reference>
<dbReference type="Proteomes" id="UP001307889">
    <property type="component" value="Chromosome 9"/>
</dbReference>
<name>A0ABN7B1D2_9HEMI</name>
<evidence type="ECO:0000313" key="1">
    <source>
        <dbReference type="EMBL" id="BES98231.1"/>
    </source>
</evidence>
<protein>
    <submittedName>
        <fullName evidence="1">Uncharacterized protein</fullName>
    </submittedName>
</protein>
<accession>A0ABN7B1D2</accession>
<sequence length="178" mass="19857">MLMFKRAHSAKLVWGMSFDEANAGNGEGGSNGRVDRPKINGHSTSLLCHHQFLRWECLLSTTTEDSATLPVRTTTAGSSALGDSGTGIDDPSKLTYPSFSSALCCKPFARLTAVFQPLLSHRDQIPIPVLPVRLHFSHSVHPYSNGFRVFFFYLWFFPNPRLCRPVRLNPAKSDYTVR</sequence>
<proteinExistence type="predicted"/>
<keyword evidence="2" id="KW-1185">Reference proteome</keyword>